<name>A0A0G1YGD0_9BACT</name>
<organism evidence="1 2">
    <name type="scientific">candidate division CPR1 bacterium GW2011_GWC1_49_13</name>
    <dbReference type="NCBI Taxonomy" id="1618342"/>
    <lineage>
        <taxon>Bacteria</taxon>
        <taxon>candidate division CPR1</taxon>
    </lineage>
</organism>
<evidence type="ECO:0000313" key="2">
    <source>
        <dbReference type="Proteomes" id="UP000034119"/>
    </source>
</evidence>
<dbReference type="AlphaFoldDB" id="A0A0G1YGD0"/>
<dbReference type="STRING" id="1618342.UY40_C0019G0010"/>
<protein>
    <submittedName>
        <fullName evidence="1">Uncharacterized protein</fullName>
    </submittedName>
</protein>
<dbReference type="Proteomes" id="UP000034119">
    <property type="component" value="Unassembled WGS sequence"/>
</dbReference>
<gene>
    <name evidence="1" type="ORF">UY40_C0019G0010</name>
</gene>
<comment type="caution">
    <text evidence="1">The sequence shown here is derived from an EMBL/GenBank/DDBJ whole genome shotgun (WGS) entry which is preliminary data.</text>
</comment>
<accession>A0A0G1YGD0</accession>
<evidence type="ECO:0000313" key="1">
    <source>
        <dbReference type="EMBL" id="KKW05459.1"/>
    </source>
</evidence>
<sequence>MGVIDKYLASEENLFEELKSLVWVGVSKATLDSGKKTLFYSTLICNPEFWEKLTKDPSFEPKEMQNLLNALLAKFTVILAAYLRPSADGVPLNLRSLISLSNVLDRLMEVAVEDADIYDSHLKAEKGEQDPPFFLRYDHTLVEGRFFDAISEASLSCEVLPIKRINELLADCSPRELEVLEKQLGKINDLVAELKLREASKDDIVNQLSDLFDDFFNQTEP</sequence>
<reference evidence="1 2" key="1">
    <citation type="journal article" date="2015" name="Nature">
        <title>rRNA introns, odd ribosomes, and small enigmatic genomes across a large radiation of phyla.</title>
        <authorList>
            <person name="Brown C.T."/>
            <person name="Hug L.A."/>
            <person name="Thomas B.C."/>
            <person name="Sharon I."/>
            <person name="Castelle C.J."/>
            <person name="Singh A."/>
            <person name="Wilkins M.J."/>
            <person name="Williams K.H."/>
            <person name="Banfield J.F."/>
        </authorList>
    </citation>
    <scope>NUCLEOTIDE SEQUENCE [LARGE SCALE GENOMIC DNA]</scope>
</reference>
<dbReference type="EMBL" id="LCPW01000019">
    <property type="protein sequence ID" value="KKW05459.1"/>
    <property type="molecule type" value="Genomic_DNA"/>
</dbReference>
<proteinExistence type="predicted"/>